<feature type="transmembrane region" description="Helical" evidence="2">
    <location>
        <begin position="6"/>
        <end position="25"/>
    </location>
</feature>
<feature type="compositionally biased region" description="Acidic residues" evidence="1">
    <location>
        <begin position="73"/>
        <end position="84"/>
    </location>
</feature>
<dbReference type="KEGG" id="mgik:GO620_011615"/>
<keyword evidence="2" id="KW-0812">Transmembrane</keyword>
<feature type="compositionally biased region" description="Low complexity" evidence="1">
    <location>
        <begin position="40"/>
        <end position="52"/>
    </location>
</feature>
<dbReference type="AlphaFoldDB" id="A0A6I4HZQ7"/>
<evidence type="ECO:0000313" key="4">
    <source>
        <dbReference type="Proteomes" id="UP000429232"/>
    </source>
</evidence>
<keyword evidence="2" id="KW-0472">Membrane</keyword>
<dbReference type="RefSeq" id="WP_157525526.1">
    <property type="nucleotide sequence ID" value="NZ_CP066775.1"/>
</dbReference>
<name>A0A6I4HZQ7_9SPHI</name>
<evidence type="ECO:0000256" key="2">
    <source>
        <dbReference type="SAM" id="Phobius"/>
    </source>
</evidence>
<evidence type="ECO:0000256" key="1">
    <source>
        <dbReference type="SAM" id="MobiDB-lite"/>
    </source>
</evidence>
<keyword evidence="4" id="KW-1185">Reference proteome</keyword>
<dbReference type="InterPro" id="IPR032272">
    <property type="entry name" value="DUF4834"/>
</dbReference>
<organism evidence="3 4">
    <name type="scientific">Mucilaginibacter ginkgonis</name>
    <dbReference type="NCBI Taxonomy" id="2682091"/>
    <lineage>
        <taxon>Bacteria</taxon>
        <taxon>Pseudomonadati</taxon>
        <taxon>Bacteroidota</taxon>
        <taxon>Sphingobacteriia</taxon>
        <taxon>Sphingobacteriales</taxon>
        <taxon>Sphingobacteriaceae</taxon>
        <taxon>Mucilaginibacter</taxon>
    </lineage>
</organism>
<proteinExistence type="predicted"/>
<protein>
    <submittedName>
        <fullName evidence="3">DUF4834 family protein</fullName>
    </submittedName>
</protein>
<gene>
    <name evidence="3" type="ORF">GO620_011615</name>
</gene>
<keyword evidence="2" id="KW-1133">Transmembrane helix</keyword>
<dbReference type="EMBL" id="CP066775">
    <property type="protein sequence ID" value="QQL48825.1"/>
    <property type="molecule type" value="Genomic_DNA"/>
</dbReference>
<reference evidence="3 4" key="1">
    <citation type="submission" date="2020-12" db="EMBL/GenBank/DDBJ databases">
        <title>HMF7856_wgs.fasta genome submission.</title>
        <authorList>
            <person name="Kang H."/>
            <person name="Kim H."/>
            <person name="Joh K."/>
        </authorList>
    </citation>
    <scope>NUCLEOTIDE SEQUENCE [LARGE SCALE GENOMIC DNA]</scope>
    <source>
        <strain evidence="3 4">HMF7856</strain>
    </source>
</reference>
<dbReference type="Pfam" id="PF16118">
    <property type="entry name" value="DUF4834"/>
    <property type="match status" value="1"/>
</dbReference>
<evidence type="ECO:0000313" key="3">
    <source>
        <dbReference type="EMBL" id="QQL48825.1"/>
    </source>
</evidence>
<sequence>MLLIRFLIISICILYIIRALVRILLPMLFQGMVNKAQQQHNAQQRQYQQRQQPTGKIKVDHIPPVQKSKIPDSEGDFVDYEEVK</sequence>
<dbReference type="Proteomes" id="UP000429232">
    <property type="component" value="Chromosome"/>
</dbReference>
<feature type="region of interest" description="Disordered" evidence="1">
    <location>
        <begin position="40"/>
        <end position="84"/>
    </location>
</feature>
<accession>A0A6I4HZQ7</accession>